<dbReference type="InterPro" id="IPR011006">
    <property type="entry name" value="CheY-like_superfamily"/>
</dbReference>
<dbReference type="Proteomes" id="UP000006294">
    <property type="component" value="Chromosome"/>
</dbReference>
<dbReference type="Gene3D" id="3.40.50.2300">
    <property type="match status" value="1"/>
</dbReference>
<keyword evidence="1 2" id="KW-0597">Phosphoprotein</keyword>
<dbReference type="EMBL" id="AP012050">
    <property type="protein sequence ID" value="BAM48198.1"/>
    <property type="molecule type" value="Genomic_DNA"/>
</dbReference>
<reference evidence="4 5" key="1">
    <citation type="submission" date="2011-01" db="EMBL/GenBank/DDBJ databases">
        <title>Whole genome sequence of Amphibacillus xylinus NBRC 15112.</title>
        <authorList>
            <person name="Nakazawa H."/>
            <person name="Katano Y."/>
            <person name="Nakamura S."/>
            <person name="Sasagawa M."/>
            <person name="Fukada J."/>
            <person name="Arai T."/>
            <person name="Sasakura N."/>
            <person name="Mochizuki D."/>
            <person name="Hosoyama A."/>
            <person name="Harada K."/>
            <person name="Horikawa H."/>
            <person name="Kato Y."/>
            <person name="Harada T."/>
            <person name="Sasaki K."/>
            <person name="Sekiguchi M."/>
            <person name="Hodoyama M."/>
            <person name="Nishiko R."/>
            <person name="Narita H."/>
            <person name="Hanamaki A."/>
            <person name="Hata C."/>
            <person name="Konno Y."/>
            <person name="Niimura Y."/>
            <person name="Yamazaki S."/>
            <person name="Fujita N."/>
        </authorList>
    </citation>
    <scope>NUCLEOTIDE SEQUENCE [LARGE SCALE GENOMIC DNA]</scope>
    <source>
        <strain evidence="5">ATCC 51415 / DSM 6626 / JCM 7361 / LMG 17667 / NBRC 15112 / Ep01</strain>
    </source>
</reference>
<dbReference type="SUPFAM" id="SSF52172">
    <property type="entry name" value="CheY-like"/>
    <property type="match status" value="1"/>
</dbReference>
<dbReference type="KEGG" id="axl:AXY_20660"/>
<dbReference type="STRING" id="698758.AXY_20660"/>
<evidence type="ECO:0000256" key="1">
    <source>
        <dbReference type="ARBA" id="ARBA00022553"/>
    </source>
</evidence>
<dbReference type="CDD" id="cd00156">
    <property type="entry name" value="REC"/>
    <property type="match status" value="1"/>
</dbReference>
<keyword evidence="5" id="KW-1185">Reference proteome</keyword>
<accession>K0J7Y9</accession>
<evidence type="ECO:0000259" key="3">
    <source>
        <dbReference type="PROSITE" id="PS50110"/>
    </source>
</evidence>
<dbReference type="InterPro" id="IPR050595">
    <property type="entry name" value="Bact_response_regulator"/>
</dbReference>
<organism evidence="4 5">
    <name type="scientific">Amphibacillus xylanus (strain ATCC 51415 / DSM 6626 / JCM 7361 / LMG 17667 / NBRC 15112 / Ep01)</name>
    <dbReference type="NCBI Taxonomy" id="698758"/>
    <lineage>
        <taxon>Bacteria</taxon>
        <taxon>Bacillati</taxon>
        <taxon>Bacillota</taxon>
        <taxon>Bacilli</taxon>
        <taxon>Bacillales</taxon>
        <taxon>Bacillaceae</taxon>
        <taxon>Amphibacillus</taxon>
    </lineage>
</organism>
<feature type="domain" description="Response regulatory" evidence="3">
    <location>
        <begin position="6"/>
        <end position="120"/>
    </location>
</feature>
<dbReference type="PROSITE" id="PS50110">
    <property type="entry name" value="RESPONSE_REGULATORY"/>
    <property type="match status" value="1"/>
</dbReference>
<dbReference type="eggNOG" id="COG0745">
    <property type="taxonomic scope" value="Bacteria"/>
</dbReference>
<sequence length="122" mass="13672">MQVTKNVLIVDDQAGIRLLLEEVIRGEGYQVTSCEDGISAINYVKEHQPDLMIIDFQIPLKSGSEVVAILEESGYQVPTIFISGLIENAKALTKKYQTVKGYISKPFNLIDVKEKINQLMNE</sequence>
<dbReference type="HOGENOM" id="CLU_000445_69_8_9"/>
<feature type="modified residue" description="4-aspartylphosphate" evidence="2">
    <location>
        <position position="55"/>
    </location>
</feature>
<dbReference type="PANTHER" id="PTHR44591">
    <property type="entry name" value="STRESS RESPONSE REGULATOR PROTEIN 1"/>
    <property type="match status" value="1"/>
</dbReference>
<dbReference type="PATRIC" id="fig|698758.3.peg.2072"/>
<dbReference type="SMART" id="SM00448">
    <property type="entry name" value="REC"/>
    <property type="match status" value="1"/>
</dbReference>
<dbReference type="PANTHER" id="PTHR44591:SF3">
    <property type="entry name" value="RESPONSE REGULATORY DOMAIN-CONTAINING PROTEIN"/>
    <property type="match status" value="1"/>
</dbReference>
<dbReference type="AlphaFoldDB" id="K0J7Y9"/>
<protein>
    <submittedName>
        <fullName evidence="4">Putative response regulator</fullName>
    </submittedName>
</protein>
<dbReference type="GO" id="GO:0000160">
    <property type="term" value="P:phosphorelay signal transduction system"/>
    <property type="evidence" value="ECO:0007669"/>
    <property type="project" value="InterPro"/>
</dbReference>
<dbReference type="InterPro" id="IPR001789">
    <property type="entry name" value="Sig_transdc_resp-reg_receiver"/>
</dbReference>
<dbReference type="Pfam" id="PF00072">
    <property type="entry name" value="Response_reg"/>
    <property type="match status" value="1"/>
</dbReference>
<evidence type="ECO:0000313" key="4">
    <source>
        <dbReference type="EMBL" id="BAM48198.1"/>
    </source>
</evidence>
<gene>
    <name evidence="4" type="ordered locus">AXY_20660</name>
</gene>
<evidence type="ECO:0000313" key="5">
    <source>
        <dbReference type="Proteomes" id="UP000006294"/>
    </source>
</evidence>
<dbReference type="RefSeq" id="WP_015010784.1">
    <property type="nucleotide sequence ID" value="NC_018704.1"/>
</dbReference>
<name>K0J7Y9_AMPXN</name>
<proteinExistence type="predicted"/>
<evidence type="ECO:0000256" key="2">
    <source>
        <dbReference type="PROSITE-ProRule" id="PRU00169"/>
    </source>
</evidence>